<dbReference type="PANTHER" id="PTHR43309:SF5">
    <property type="entry name" value="5-OXOPROLINASE SUBUNIT C"/>
    <property type="match status" value="1"/>
</dbReference>
<dbReference type="GO" id="GO:0005524">
    <property type="term" value="F:ATP binding"/>
    <property type="evidence" value="ECO:0007669"/>
    <property type="project" value="UniProtKB-KW"/>
</dbReference>
<dbReference type="InterPro" id="IPR003778">
    <property type="entry name" value="CT_A_B"/>
</dbReference>
<organism evidence="5 6">
    <name type="scientific">Secundilactobacillus silagei JCM 19001</name>
    <dbReference type="NCBI Taxonomy" id="1302250"/>
    <lineage>
        <taxon>Bacteria</taxon>
        <taxon>Bacillati</taxon>
        <taxon>Bacillota</taxon>
        <taxon>Bacilli</taxon>
        <taxon>Lactobacillales</taxon>
        <taxon>Lactobacillaceae</taxon>
        <taxon>Secundilactobacillus</taxon>
    </lineage>
</organism>
<dbReference type="Proteomes" id="UP000198402">
    <property type="component" value="Unassembled WGS sequence"/>
</dbReference>
<proteinExistence type="predicted"/>
<keyword evidence="2 5" id="KW-0378">Hydrolase</keyword>
<dbReference type="AlphaFoldDB" id="A0A1Z5IGU1"/>
<dbReference type="GO" id="GO:0016787">
    <property type="term" value="F:hydrolase activity"/>
    <property type="evidence" value="ECO:0007669"/>
    <property type="project" value="UniProtKB-KW"/>
</dbReference>
<evidence type="ECO:0000256" key="3">
    <source>
        <dbReference type="ARBA" id="ARBA00022840"/>
    </source>
</evidence>
<dbReference type="OrthoDB" id="9782422at2"/>
<evidence type="ECO:0000313" key="5">
    <source>
        <dbReference type="EMBL" id="GAX00651.1"/>
    </source>
</evidence>
<dbReference type="SUPFAM" id="SSF50891">
    <property type="entry name" value="Cyclophilin-like"/>
    <property type="match status" value="1"/>
</dbReference>
<dbReference type="InterPro" id="IPR029000">
    <property type="entry name" value="Cyclophilin-like_dom_sf"/>
</dbReference>
<dbReference type="SMART" id="SM00797">
    <property type="entry name" value="AHS2"/>
    <property type="match status" value="1"/>
</dbReference>
<gene>
    <name evidence="5" type="ORF">IWT126_00666</name>
</gene>
<dbReference type="NCBIfam" id="TIGR00724">
    <property type="entry name" value="urea_amlyse_rel"/>
    <property type="match status" value="1"/>
</dbReference>
<evidence type="ECO:0000259" key="4">
    <source>
        <dbReference type="SMART" id="SM00797"/>
    </source>
</evidence>
<comment type="caution">
    <text evidence="5">The sequence shown here is derived from an EMBL/GenBank/DDBJ whole genome shotgun (WGS) entry which is preliminary data.</text>
</comment>
<evidence type="ECO:0000256" key="1">
    <source>
        <dbReference type="ARBA" id="ARBA00022741"/>
    </source>
</evidence>
<accession>A0A1Z5IGU1</accession>
<evidence type="ECO:0000313" key="6">
    <source>
        <dbReference type="Proteomes" id="UP000198402"/>
    </source>
</evidence>
<dbReference type="PANTHER" id="PTHR43309">
    <property type="entry name" value="5-OXOPROLINASE SUBUNIT C"/>
    <property type="match status" value="1"/>
</dbReference>
<sequence length="333" mass="35955">MALKIQAGGLLTTVQDQGRTTTQDSGFSVSGVMDFDAANVANLLVGNELDAAVLESSLQGPTLTFTQDGHFAVTGATAQMTLNDRPIDGYRAYFAHRGDQLSIGHYTAGRFGYLAITGGIQVPVVMGSRSTSLKYQLGGYRGRQLQAGDVLTTVRDTAAQHQFQQAVTYPYSQQAVTTIRVTPGPQYQDFTAQTRQELTHQGFAISQQSDRMGARLQGHALDTSKVTEMLSEGTVLGGVQVPRDGQPIVLLADRQTTGGYPVIAVVARVDLPKLVQLTPGQQVQFQWIDLAQSQTLYSKNYGSTAAIKAAHQFQTQISSIREPAQRIATLFNN</sequence>
<dbReference type="RefSeq" id="WP_054655678.1">
    <property type="nucleotide sequence ID" value="NZ_BBFL01000012.1"/>
</dbReference>
<dbReference type="Pfam" id="PF02626">
    <property type="entry name" value="CT_A_B"/>
    <property type="match status" value="1"/>
</dbReference>
<evidence type="ECO:0000256" key="2">
    <source>
        <dbReference type="ARBA" id="ARBA00022801"/>
    </source>
</evidence>
<name>A0A1Z5IGU1_9LACO</name>
<keyword evidence="3" id="KW-0067">ATP-binding</keyword>
<dbReference type="Gene3D" id="2.40.100.10">
    <property type="entry name" value="Cyclophilin-like"/>
    <property type="match status" value="1"/>
</dbReference>
<dbReference type="STRING" id="1302250.GCA_001313225_02534"/>
<dbReference type="InterPro" id="IPR052708">
    <property type="entry name" value="PxpC"/>
</dbReference>
<dbReference type="EMBL" id="BCMG01000003">
    <property type="protein sequence ID" value="GAX00651.1"/>
    <property type="molecule type" value="Genomic_DNA"/>
</dbReference>
<keyword evidence="6" id="KW-1185">Reference proteome</keyword>
<keyword evidence="1" id="KW-0547">Nucleotide-binding</keyword>
<reference evidence="5 6" key="1">
    <citation type="submission" date="2015-11" db="EMBL/GenBank/DDBJ databases">
        <title>Draft genome sequences of new species of the genus Lactobacillus isolated from orchardgrass silage.</title>
        <authorList>
            <person name="Tohno M."/>
            <person name="Tanizawa Y."/>
            <person name="Arita M."/>
        </authorList>
    </citation>
    <scope>NUCLEOTIDE SEQUENCE [LARGE SCALE GENOMIC DNA]</scope>
    <source>
        <strain evidence="5 6">IWT126</strain>
    </source>
</reference>
<feature type="domain" description="Carboxyltransferase" evidence="4">
    <location>
        <begin position="24"/>
        <end position="304"/>
    </location>
</feature>
<protein>
    <submittedName>
        <fullName evidence="5">Allophanate hydrolase</fullName>
    </submittedName>
</protein>